<evidence type="ECO:0000313" key="2">
    <source>
        <dbReference type="Proteomes" id="UP000094795"/>
    </source>
</evidence>
<comment type="caution">
    <text evidence="1">The sequence shown here is derived from an EMBL/GenBank/DDBJ whole genome shotgun (WGS) entry which is preliminary data.</text>
</comment>
<reference evidence="1 2" key="1">
    <citation type="submission" date="2015-12" db="EMBL/GenBank/DDBJ databases">
        <authorList>
            <person name="Shamseldin A."/>
            <person name="Moawad H."/>
            <person name="Abd El-Rahim W.M."/>
            <person name="Sadowsky M.J."/>
        </authorList>
    </citation>
    <scope>NUCLEOTIDE SEQUENCE [LARGE SCALE GENOMIC DNA]</scope>
    <source>
        <strain evidence="1 2">JC234</strain>
    </source>
</reference>
<evidence type="ECO:0008006" key="3">
    <source>
        <dbReference type="Google" id="ProtNLM"/>
    </source>
</evidence>
<dbReference type="RefSeq" id="WP_066182292.1">
    <property type="nucleotide sequence ID" value="NZ_LQZT01000042.1"/>
</dbReference>
<keyword evidence="2" id="KW-1185">Reference proteome</keyword>
<organism evidence="1 2">
    <name type="scientific">Hoeflea olei</name>
    <dbReference type="NCBI Taxonomy" id="1480615"/>
    <lineage>
        <taxon>Bacteria</taxon>
        <taxon>Pseudomonadati</taxon>
        <taxon>Pseudomonadota</taxon>
        <taxon>Alphaproteobacteria</taxon>
        <taxon>Hyphomicrobiales</taxon>
        <taxon>Rhizobiaceae</taxon>
        <taxon>Hoeflea</taxon>
    </lineage>
</organism>
<accession>A0A1C1YS18</accession>
<dbReference type="Pfam" id="PF11164">
    <property type="entry name" value="DUF2948"/>
    <property type="match status" value="1"/>
</dbReference>
<name>A0A1C1YS18_9HYPH</name>
<dbReference type="EMBL" id="LQZT01000042">
    <property type="protein sequence ID" value="OCW56319.1"/>
    <property type="molecule type" value="Genomic_DNA"/>
</dbReference>
<dbReference type="AlphaFoldDB" id="A0A1C1YS18"/>
<dbReference type="Proteomes" id="UP000094795">
    <property type="component" value="Unassembled WGS sequence"/>
</dbReference>
<evidence type="ECO:0000313" key="1">
    <source>
        <dbReference type="EMBL" id="OCW56319.1"/>
    </source>
</evidence>
<sequence length="145" mass="15988">MDSLKLIALDETDLAVVSACLQDAVFKTGDTAYVGDTRTFTLEGNRFVWEEGADNKAYERRRAVLAVKRVERVRSRGIDLAKKDTVLSLLALRFVAGAEAPAGVIELVLSGDAVIQLEVECLEVQLSDIGGAWETRFRPRHPLDQ</sequence>
<dbReference type="STRING" id="1480615.AWJ14_19695"/>
<proteinExistence type="predicted"/>
<dbReference type="OrthoDB" id="9806367at2"/>
<gene>
    <name evidence="1" type="ORF">AWJ14_19695</name>
</gene>
<dbReference type="InterPro" id="IPR021335">
    <property type="entry name" value="DUF2948"/>
</dbReference>
<protein>
    <recommendedName>
        <fullName evidence="3">DUF2948 domain-containing protein</fullName>
    </recommendedName>
</protein>